<dbReference type="InterPro" id="IPR006121">
    <property type="entry name" value="HMA_dom"/>
</dbReference>
<dbReference type="PANTHER" id="PTHR22814:SF320">
    <property type="entry name" value="OS01G0309800 PROTEIN"/>
    <property type="match status" value="1"/>
</dbReference>
<feature type="domain" description="HMA" evidence="4">
    <location>
        <begin position="4"/>
        <end position="67"/>
    </location>
</feature>
<evidence type="ECO:0000313" key="5">
    <source>
        <dbReference type="EMBL" id="KAK9076073.1"/>
    </source>
</evidence>
<sequence length="422" mass="48897">MQEPRVTEIKVRIDCNGCVQKIKKALHGINGINDVYIDVLQQKLTINGWANPEKIVKALKKTRKLATIVSETQLPSDPETVLPTESPKEPENPPPEPDQPEPEPEPEPPSRNSTRPQSPQMSRPEEAEEVHVVHHYPPDHNHRRIHERASMEHYSSPLYKHEPQSVEVKHNYNAFKHTPYVTDYKYIPSPPQNTHSSGSKSPQQFTHYNTPQHYTHYSRAEPPPQQTHFTRPEPPQTHFTIPEPPQTHFTRPEPPQTHFTIPEPPPRQKHYTEPPQHYTHYNRPEPPPQQVHFTIPEPPQTHFTNPETPAPQKHYIEPPKHYTHYNRPEPPPQQTHFTRPEPPQTRFSRPKPPQTHFTRPEPPLHYTHYNKPEPPEPSTNYGQAEPRPQYTNYSGEYHSSSNGNGNIMSIFSDDNPNACTIV</sequence>
<accession>A0AAP0DS15</accession>
<organism evidence="5 6">
    <name type="scientific">Deinandra increscens subsp. villosa</name>
    <dbReference type="NCBI Taxonomy" id="3103831"/>
    <lineage>
        <taxon>Eukaryota</taxon>
        <taxon>Viridiplantae</taxon>
        <taxon>Streptophyta</taxon>
        <taxon>Embryophyta</taxon>
        <taxon>Tracheophyta</taxon>
        <taxon>Spermatophyta</taxon>
        <taxon>Magnoliopsida</taxon>
        <taxon>eudicotyledons</taxon>
        <taxon>Gunneridae</taxon>
        <taxon>Pentapetalae</taxon>
        <taxon>asterids</taxon>
        <taxon>campanulids</taxon>
        <taxon>Asterales</taxon>
        <taxon>Asteraceae</taxon>
        <taxon>Asteroideae</taxon>
        <taxon>Heliantheae alliance</taxon>
        <taxon>Madieae</taxon>
        <taxon>Madiinae</taxon>
        <taxon>Deinandra</taxon>
    </lineage>
</organism>
<comment type="caution">
    <text evidence="5">The sequence shown here is derived from an EMBL/GenBank/DDBJ whole genome shotgun (WGS) entry which is preliminary data.</text>
</comment>
<dbReference type="PANTHER" id="PTHR22814">
    <property type="entry name" value="COPPER TRANSPORT PROTEIN ATOX1-RELATED"/>
    <property type="match status" value="1"/>
</dbReference>
<evidence type="ECO:0000259" key="4">
    <source>
        <dbReference type="PROSITE" id="PS50846"/>
    </source>
</evidence>
<dbReference type="SUPFAM" id="SSF55008">
    <property type="entry name" value="HMA, heavy metal-associated domain"/>
    <property type="match status" value="1"/>
</dbReference>
<reference evidence="5 6" key="1">
    <citation type="submission" date="2024-04" db="EMBL/GenBank/DDBJ databases">
        <title>The reference genome of an endangered Asteraceae, Deinandra increscens subsp. villosa, native to the Central Coast of California.</title>
        <authorList>
            <person name="Guilliams M."/>
            <person name="Hasenstab-Lehman K."/>
            <person name="Meyer R."/>
            <person name="Mcevoy S."/>
        </authorList>
    </citation>
    <scope>NUCLEOTIDE SEQUENCE [LARGE SCALE GENOMIC DNA]</scope>
    <source>
        <tissue evidence="5">Leaf</tissue>
    </source>
</reference>
<feature type="region of interest" description="Disordered" evidence="3">
    <location>
        <begin position="69"/>
        <end position="130"/>
    </location>
</feature>
<evidence type="ECO:0000256" key="2">
    <source>
        <dbReference type="ARBA" id="ARBA00022723"/>
    </source>
</evidence>
<protein>
    <recommendedName>
        <fullName evidence="4">HMA domain-containing protein</fullName>
    </recommendedName>
</protein>
<comment type="subcellular location">
    <subcellularLocation>
        <location evidence="1">Membrane</location>
        <topology evidence="1">Peripheral membrane protein</topology>
    </subcellularLocation>
</comment>
<dbReference type="CDD" id="cd00371">
    <property type="entry name" value="HMA"/>
    <property type="match status" value="1"/>
</dbReference>
<feature type="compositionally biased region" description="Polar residues" evidence="3">
    <location>
        <begin position="110"/>
        <end position="121"/>
    </location>
</feature>
<dbReference type="InterPro" id="IPR036163">
    <property type="entry name" value="HMA_dom_sf"/>
</dbReference>
<dbReference type="GO" id="GO:0046872">
    <property type="term" value="F:metal ion binding"/>
    <property type="evidence" value="ECO:0007669"/>
    <property type="project" value="UniProtKB-KW"/>
</dbReference>
<feature type="region of interest" description="Disordered" evidence="3">
    <location>
        <begin position="185"/>
        <end position="397"/>
    </location>
</feature>
<dbReference type="GO" id="GO:0009626">
    <property type="term" value="P:plant-type hypersensitive response"/>
    <property type="evidence" value="ECO:0007669"/>
    <property type="project" value="UniProtKB-KW"/>
</dbReference>
<dbReference type="GO" id="GO:0016020">
    <property type="term" value="C:membrane"/>
    <property type="evidence" value="ECO:0007669"/>
    <property type="project" value="UniProtKB-SubCell"/>
</dbReference>
<keyword evidence="6" id="KW-1185">Reference proteome</keyword>
<dbReference type="EMBL" id="JBCNJP010000007">
    <property type="protein sequence ID" value="KAK9076073.1"/>
    <property type="molecule type" value="Genomic_DNA"/>
</dbReference>
<dbReference type="PROSITE" id="PS50846">
    <property type="entry name" value="HMA_2"/>
    <property type="match status" value="1"/>
</dbReference>
<evidence type="ECO:0000256" key="1">
    <source>
        <dbReference type="ARBA" id="ARBA00004170"/>
    </source>
</evidence>
<dbReference type="Pfam" id="PF00403">
    <property type="entry name" value="HMA"/>
    <property type="match status" value="1"/>
</dbReference>
<evidence type="ECO:0000313" key="6">
    <source>
        <dbReference type="Proteomes" id="UP001408789"/>
    </source>
</evidence>
<proteinExistence type="predicted"/>
<dbReference type="Gene3D" id="3.30.70.100">
    <property type="match status" value="1"/>
</dbReference>
<gene>
    <name evidence="5" type="ORF">SSX86_004406</name>
</gene>
<keyword evidence="2" id="KW-0479">Metal-binding</keyword>
<feature type="compositionally biased region" description="Polar residues" evidence="3">
    <location>
        <begin position="192"/>
        <end position="215"/>
    </location>
</feature>
<name>A0AAP0DS15_9ASTR</name>
<dbReference type="Proteomes" id="UP001408789">
    <property type="component" value="Unassembled WGS sequence"/>
</dbReference>
<dbReference type="AlphaFoldDB" id="A0AAP0DS15"/>
<evidence type="ECO:0000256" key="3">
    <source>
        <dbReference type="SAM" id="MobiDB-lite"/>
    </source>
</evidence>